<sequence>MNDELTDNTVKELADRYVAMWNEPDPDRRRALVREVWSVDAHQVVVNPPEPIRDAARNHGIVPPALEVHGYDAMDERVTRAFEMFVEPGEYVFELDGAAAAQAGGAVTLTWVMRTRADGAVAGSGFDVFTLDADHRIRTDHQFVA</sequence>
<proteinExistence type="predicted"/>
<dbReference type="Gene3D" id="3.10.450.50">
    <property type="match status" value="1"/>
</dbReference>
<name>A0ABS6B9D0_9NOCA</name>
<gene>
    <name evidence="1" type="ORF">KO481_35155</name>
</gene>
<reference evidence="1 2" key="1">
    <citation type="submission" date="2021-06" db="EMBL/GenBank/DDBJ databases">
        <title>Actinomycetes sequencing.</title>
        <authorList>
            <person name="Shan Q."/>
        </authorList>
    </citation>
    <scope>NUCLEOTIDE SEQUENCE [LARGE SCALE GENOMIC DNA]</scope>
    <source>
        <strain evidence="1 2">NEAU-G5</strain>
    </source>
</reference>
<dbReference type="InterPro" id="IPR032710">
    <property type="entry name" value="NTF2-like_dom_sf"/>
</dbReference>
<accession>A0ABS6B9D0</accession>
<dbReference type="SUPFAM" id="SSF54427">
    <property type="entry name" value="NTF2-like"/>
    <property type="match status" value="1"/>
</dbReference>
<evidence type="ECO:0000313" key="2">
    <source>
        <dbReference type="Proteomes" id="UP000733379"/>
    </source>
</evidence>
<evidence type="ECO:0008006" key="3">
    <source>
        <dbReference type="Google" id="ProtNLM"/>
    </source>
</evidence>
<keyword evidence="2" id="KW-1185">Reference proteome</keyword>
<organism evidence="1 2">
    <name type="scientific">Nocardia albiluteola</name>
    <dbReference type="NCBI Taxonomy" id="2842303"/>
    <lineage>
        <taxon>Bacteria</taxon>
        <taxon>Bacillati</taxon>
        <taxon>Actinomycetota</taxon>
        <taxon>Actinomycetes</taxon>
        <taxon>Mycobacteriales</taxon>
        <taxon>Nocardiaceae</taxon>
        <taxon>Nocardia</taxon>
    </lineage>
</organism>
<dbReference type="EMBL" id="JAHKNI010000016">
    <property type="protein sequence ID" value="MBU3066743.1"/>
    <property type="molecule type" value="Genomic_DNA"/>
</dbReference>
<protein>
    <recommendedName>
        <fullName evidence="3">SnoaL-like domain-containing protein</fullName>
    </recommendedName>
</protein>
<evidence type="ECO:0000313" key="1">
    <source>
        <dbReference type="EMBL" id="MBU3066743.1"/>
    </source>
</evidence>
<comment type="caution">
    <text evidence="1">The sequence shown here is derived from an EMBL/GenBank/DDBJ whole genome shotgun (WGS) entry which is preliminary data.</text>
</comment>
<dbReference type="Proteomes" id="UP000733379">
    <property type="component" value="Unassembled WGS sequence"/>
</dbReference>